<dbReference type="PROSITE" id="PS50977">
    <property type="entry name" value="HTH_TETR_2"/>
    <property type="match status" value="1"/>
</dbReference>
<evidence type="ECO:0000313" key="6">
    <source>
        <dbReference type="EMBL" id="GAB92350.1"/>
    </source>
</evidence>
<keyword evidence="2 4" id="KW-0238">DNA-binding</keyword>
<proteinExistence type="predicted"/>
<organism evidence="6 7">
    <name type="scientific">Gordonia rhizosphera NBRC 16068</name>
    <dbReference type="NCBI Taxonomy" id="1108045"/>
    <lineage>
        <taxon>Bacteria</taxon>
        <taxon>Bacillati</taxon>
        <taxon>Actinomycetota</taxon>
        <taxon>Actinomycetes</taxon>
        <taxon>Mycobacteriales</taxon>
        <taxon>Gordoniaceae</taxon>
        <taxon>Gordonia</taxon>
    </lineage>
</organism>
<dbReference type="PANTHER" id="PTHR30055:SF148">
    <property type="entry name" value="TETR-FAMILY TRANSCRIPTIONAL REGULATOR"/>
    <property type="match status" value="1"/>
</dbReference>
<dbReference type="PRINTS" id="PR00455">
    <property type="entry name" value="HTHTETR"/>
</dbReference>
<dbReference type="InterPro" id="IPR050109">
    <property type="entry name" value="HTH-type_TetR-like_transc_reg"/>
</dbReference>
<keyword evidence="3" id="KW-0804">Transcription</keyword>
<dbReference type="Pfam" id="PF16859">
    <property type="entry name" value="TetR_C_11"/>
    <property type="match status" value="1"/>
</dbReference>
<evidence type="ECO:0000256" key="4">
    <source>
        <dbReference type="PROSITE-ProRule" id="PRU00335"/>
    </source>
</evidence>
<evidence type="ECO:0000259" key="5">
    <source>
        <dbReference type="PROSITE" id="PS50977"/>
    </source>
</evidence>
<evidence type="ECO:0000256" key="1">
    <source>
        <dbReference type="ARBA" id="ARBA00023015"/>
    </source>
</evidence>
<dbReference type="Proteomes" id="UP000008363">
    <property type="component" value="Unassembled WGS sequence"/>
</dbReference>
<dbReference type="SUPFAM" id="SSF48498">
    <property type="entry name" value="Tetracyclin repressor-like, C-terminal domain"/>
    <property type="match status" value="1"/>
</dbReference>
<dbReference type="InterPro" id="IPR036271">
    <property type="entry name" value="Tet_transcr_reg_TetR-rel_C_sf"/>
</dbReference>
<dbReference type="eggNOG" id="COG1309">
    <property type="taxonomic scope" value="Bacteria"/>
</dbReference>
<evidence type="ECO:0000256" key="3">
    <source>
        <dbReference type="ARBA" id="ARBA00023163"/>
    </source>
</evidence>
<dbReference type="SUPFAM" id="SSF46689">
    <property type="entry name" value="Homeodomain-like"/>
    <property type="match status" value="1"/>
</dbReference>
<dbReference type="InterPro" id="IPR009057">
    <property type="entry name" value="Homeodomain-like_sf"/>
</dbReference>
<protein>
    <submittedName>
        <fullName evidence="6">Putative TetR family transcriptional regulator</fullName>
    </submittedName>
</protein>
<evidence type="ECO:0000256" key="2">
    <source>
        <dbReference type="ARBA" id="ARBA00023125"/>
    </source>
</evidence>
<keyword evidence="7" id="KW-1185">Reference proteome</keyword>
<dbReference type="GO" id="GO:0000976">
    <property type="term" value="F:transcription cis-regulatory region binding"/>
    <property type="evidence" value="ECO:0007669"/>
    <property type="project" value="TreeGrafter"/>
</dbReference>
<reference evidence="6 7" key="1">
    <citation type="submission" date="2012-08" db="EMBL/GenBank/DDBJ databases">
        <title>Whole genome shotgun sequence of Gordonia rhizosphera NBRC 16068.</title>
        <authorList>
            <person name="Takarada H."/>
            <person name="Isaki S."/>
            <person name="Hosoyama A."/>
            <person name="Tsuchikane K."/>
            <person name="Katsumata H."/>
            <person name="Baba S."/>
            <person name="Ohji S."/>
            <person name="Yamazaki S."/>
            <person name="Fujita N."/>
        </authorList>
    </citation>
    <scope>NUCLEOTIDE SEQUENCE [LARGE SCALE GENOMIC DNA]</scope>
    <source>
        <strain evidence="6 7">NBRC 16068</strain>
    </source>
</reference>
<feature type="DNA-binding region" description="H-T-H motif" evidence="4">
    <location>
        <begin position="40"/>
        <end position="59"/>
    </location>
</feature>
<dbReference type="InterPro" id="IPR001647">
    <property type="entry name" value="HTH_TetR"/>
</dbReference>
<gene>
    <name evidence="6" type="ORF">GORHZ_171_00230</name>
</gene>
<keyword evidence="1" id="KW-0805">Transcription regulation</keyword>
<dbReference type="PANTHER" id="PTHR30055">
    <property type="entry name" value="HTH-TYPE TRANSCRIPTIONAL REGULATOR RUTR"/>
    <property type="match status" value="1"/>
</dbReference>
<dbReference type="STRING" id="1108045.GORHZ_171_00230"/>
<dbReference type="AlphaFoldDB" id="K6VZM4"/>
<comment type="caution">
    <text evidence="6">The sequence shown here is derived from an EMBL/GenBank/DDBJ whole genome shotgun (WGS) entry which is preliminary data.</text>
</comment>
<dbReference type="InterPro" id="IPR011075">
    <property type="entry name" value="TetR_C"/>
</dbReference>
<feature type="domain" description="HTH tetR-type" evidence="5">
    <location>
        <begin position="17"/>
        <end position="77"/>
    </location>
</feature>
<dbReference type="Gene3D" id="1.10.357.10">
    <property type="entry name" value="Tetracycline Repressor, domain 2"/>
    <property type="match status" value="1"/>
</dbReference>
<dbReference type="EMBL" id="BAHC01000171">
    <property type="protein sequence ID" value="GAB92350.1"/>
    <property type="molecule type" value="Genomic_DNA"/>
</dbReference>
<evidence type="ECO:0000313" key="7">
    <source>
        <dbReference type="Proteomes" id="UP000008363"/>
    </source>
</evidence>
<dbReference type="OrthoDB" id="4899232at2"/>
<name>K6VZM4_9ACTN</name>
<dbReference type="RefSeq" id="WP_006336665.1">
    <property type="nucleotide sequence ID" value="NZ_BAHC01000171.1"/>
</dbReference>
<accession>K6VZM4</accession>
<dbReference type="Gene3D" id="1.10.10.60">
    <property type="entry name" value="Homeodomain-like"/>
    <property type="match status" value="1"/>
</dbReference>
<sequence length="209" mass="22988">MTEVSAAPRPRGRPRDADVDHRVMDAARTIYRERGWAGFNFGAIAKAARVSKDSLYRRFDSREDLLVAALTVPPADVQLDGHGDIRGRLIAMAAETLAGFALPDGMIMFRVFVESASNPELRDVYHSQVALPHIKNVRRAVSEAIADGTLPEITNPTVFIDALLGGLVMHVMVTPAHLRDQMMEKSDQFVRDHVDLLLRGAGYRGGDAD</sequence>
<dbReference type="GO" id="GO:0003700">
    <property type="term" value="F:DNA-binding transcription factor activity"/>
    <property type="evidence" value="ECO:0007669"/>
    <property type="project" value="TreeGrafter"/>
</dbReference>
<dbReference type="Pfam" id="PF00440">
    <property type="entry name" value="TetR_N"/>
    <property type="match status" value="1"/>
</dbReference>